<reference evidence="1 2" key="1">
    <citation type="submission" date="2015-08" db="EMBL/GenBank/DDBJ databases">
        <title>Next Generation Sequencing and Analysis of the Genome of Puccinia sorghi L Schw, the Causal Agent of Maize Common Rust.</title>
        <authorList>
            <person name="Rochi L."/>
            <person name="Burguener G."/>
            <person name="Darino M."/>
            <person name="Turjanski A."/>
            <person name="Kreff E."/>
            <person name="Dieguez M.J."/>
            <person name="Sacco F."/>
        </authorList>
    </citation>
    <scope>NUCLEOTIDE SEQUENCE [LARGE SCALE GENOMIC DNA]</scope>
    <source>
        <strain evidence="1 2">RO10H11247</strain>
    </source>
</reference>
<evidence type="ECO:0000313" key="1">
    <source>
        <dbReference type="EMBL" id="KNZ61547.1"/>
    </source>
</evidence>
<gene>
    <name evidence="1" type="ORF">VP01_1386g10</name>
</gene>
<organism evidence="1 2">
    <name type="scientific">Puccinia sorghi</name>
    <dbReference type="NCBI Taxonomy" id="27349"/>
    <lineage>
        <taxon>Eukaryota</taxon>
        <taxon>Fungi</taxon>
        <taxon>Dikarya</taxon>
        <taxon>Basidiomycota</taxon>
        <taxon>Pucciniomycotina</taxon>
        <taxon>Pucciniomycetes</taxon>
        <taxon>Pucciniales</taxon>
        <taxon>Pucciniaceae</taxon>
        <taxon>Puccinia</taxon>
    </lineage>
</organism>
<dbReference type="VEuPathDB" id="FungiDB:VP01_1386g10"/>
<accession>A0A0L6VLV2</accession>
<dbReference type="Proteomes" id="UP000037035">
    <property type="component" value="Unassembled WGS sequence"/>
</dbReference>
<evidence type="ECO:0000313" key="2">
    <source>
        <dbReference type="Proteomes" id="UP000037035"/>
    </source>
</evidence>
<comment type="caution">
    <text evidence="1">The sequence shown here is derived from an EMBL/GenBank/DDBJ whole genome shotgun (WGS) entry which is preliminary data.</text>
</comment>
<dbReference type="OrthoDB" id="2498843at2759"/>
<protein>
    <submittedName>
        <fullName evidence="1">Uncharacterized protein</fullName>
    </submittedName>
</protein>
<dbReference type="PANTHER" id="PTHR33069">
    <property type="entry name" value="CHROMOSOME 7, WHOLE GENOME SHOTGUN SEQUENCE-RELATED"/>
    <property type="match status" value="1"/>
</dbReference>
<sequence>MSESAVIPPSSPSKPNQVDGKLNLQRGLIHQGFRDLAIKYQTRGTWRPAQPIICIDSDQDLWNAALSRLQSVTLPSLRQLIDPLQTLLNPSQFRTADGPTLEHIIEIQTGLDEKMDHLVSVAASIRRQSLFPVLPPDYDRGKELKAFSCQQLLSKLESPIQDLRSMFYHCFRTTNEFRLPPATDAPPTRMPIIRRRPSLSPESASESIALALKWLACSELGKIRYNWENELSNFGSIRDLFLTLIIPTPQEPKNNQFGVHFLREDVSRLAELAITVVRLTRLFHRKMVSCVFNLKTSPQAFSEIGPQQLQTLTNSPQVITETLGEIYENLLLAEGNALERISESILRSFSNMKHHFHSIIIFITFYVLPPLNHSLSDHPAPHNHILTWIATWYQLFCNVTHRYSQAIYSLTTPRPDEPLG</sequence>
<dbReference type="AlphaFoldDB" id="A0A0L6VLV2"/>
<proteinExistence type="predicted"/>
<name>A0A0L6VLV2_9BASI</name>
<dbReference type="PANTHER" id="PTHR33069:SF3">
    <property type="entry name" value="DYNEIN HEAVY CHAIN TAIL DOMAIN-CONTAINING PROTEIN"/>
    <property type="match status" value="1"/>
</dbReference>
<keyword evidence="2" id="KW-1185">Reference proteome</keyword>
<dbReference type="EMBL" id="LAVV01004298">
    <property type="protein sequence ID" value="KNZ61547.1"/>
    <property type="molecule type" value="Genomic_DNA"/>
</dbReference>